<dbReference type="STRING" id="22663.A0A2I0LBE9"/>
<evidence type="ECO:0000256" key="1">
    <source>
        <dbReference type="SAM" id="MobiDB-lite"/>
    </source>
</evidence>
<sequence length="73" mass="8225">FFQWFKDDAALDAISDEVAEIIREDLWANPLTYFNNEADEELESDEEGGEGDDGSEDDDADDGEEGDDEEDED</sequence>
<organism evidence="2 3">
    <name type="scientific">Punica granatum</name>
    <name type="common">Pomegranate</name>
    <dbReference type="NCBI Taxonomy" id="22663"/>
    <lineage>
        <taxon>Eukaryota</taxon>
        <taxon>Viridiplantae</taxon>
        <taxon>Streptophyta</taxon>
        <taxon>Embryophyta</taxon>
        <taxon>Tracheophyta</taxon>
        <taxon>Spermatophyta</taxon>
        <taxon>Magnoliopsida</taxon>
        <taxon>eudicotyledons</taxon>
        <taxon>Gunneridae</taxon>
        <taxon>Pentapetalae</taxon>
        <taxon>rosids</taxon>
        <taxon>malvids</taxon>
        <taxon>Myrtales</taxon>
        <taxon>Lythraceae</taxon>
        <taxon>Punica</taxon>
    </lineage>
</organism>
<evidence type="ECO:0000313" key="2">
    <source>
        <dbReference type="EMBL" id="PKI77997.1"/>
    </source>
</evidence>
<feature type="compositionally biased region" description="Acidic residues" evidence="1">
    <location>
        <begin position="37"/>
        <end position="73"/>
    </location>
</feature>
<keyword evidence="3" id="KW-1185">Reference proteome</keyword>
<dbReference type="Proteomes" id="UP000233551">
    <property type="component" value="Unassembled WGS sequence"/>
</dbReference>
<feature type="region of interest" description="Disordered" evidence="1">
    <location>
        <begin position="34"/>
        <end position="73"/>
    </location>
</feature>
<accession>A0A2I0LBE9</accession>
<dbReference type="SUPFAM" id="SSF143113">
    <property type="entry name" value="NAP-like"/>
    <property type="match status" value="1"/>
</dbReference>
<dbReference type="EMBL" id="PGOL01000065">
    <property type="protein sequence ID" value="PKI77997.1"/>
    <property type="molecule type" value="Genomic_DNA"/>
</dbReference>
<dbReference type="AlphaFoldDB" id="A0A2I0LBE9"/>
<reference evidence="2 3" key="1">
    <citation type="submission" date="2017-11" db="EMBL/GenBank/DDBJ databases">
        <title>De-novo sequencing of pomegranate (Punica granatum L.) genome.</title>
        <authorList>
            <person name="Akparov Z."/>
            <person name="Amiraslanov A."/>
            <person name="Hajiyeva S."/>
            <person name="Abbasov M."/>
            <person name="Kaur K."/>
            <person name="Hamwieh A."/>
            <person name="Solovyev V."/>
            <person name="Salamov A."/>
            <person name="Braich B."/>
            <person name="Kosarev P."/>
            <person name="Mahmoud A."/>
            <person name="Hajiyev E."/>
            <person name="Babayeva S."/>
            <person name="Izzatullayeva V."/>
            <person name="Mammadov A."/>
            <person name="Mammadov A."/>
            <person name="Sharifova S."/>
            <person name="Ojaghi J."/>
            <person name="Eynullazada K."/>
            <person name="Bayramov B."/>
            <person name="Abdulazimova A."/>
            <person name="Shahmuradov I."/>
        </authorList>
    </citation>
    <scope>NUCLEOTIDE SEQUENCE [LARGE SCALE GENOMIC DNA]</scope>
    <source>
        <strain evidence="3">cv. AG2017</strain>
        <tissue evidence="2">Leaf</tissue>
    </source>
</reference>
<protein>
    <submittedName>
        <fullName evidence="2">Uncharacterized protein</fullName>
    </submittedName>
</protein>
<gene>
    <name evidence="2" type="ORF">CRG98_001617</name>
</gene>
<proteinExistence type="predicted"/>
<comment type="caution">
    <text evidence="2">The sequence shown here is derived from an EMBL/GenBank/DDBJ whole genome shotgun (WGS) entry which is preliminary data.</text>
</comment>
<dbReference type="Gene3D" id="3.30.1120.90">
    <property type="entry name" value="Nucleosome assembly protein"/>
    <property type="match status" value="1"/>
</dbReference>
<name>A0A2I0LBE9_PUNGR</name>
<dbReference type="InterPro" id="IPR037231">
    <property type="entry name" value="NAP-like_sf"/>
</dbReference>
<feature type="non-terminal residue" evidence="2">
    <location>
        <position position="1"/>
    </location>
</feature>
<evidence type="ECO:0000313" key="3">
    <source>
        <dbReference type="Proteomes" id="UP000233551"/>
    </source>
</evidence>